<evidence type="ECO:0000256" key="3">
    <source>
        <dbReference type="ARBA" id="ARBA00022912"/>
    </source>
</evidence>
<keyword evidence="3" id="KW-0904">Protein phosphatase</keyword>
<dbReference type="PRINTS" id="PR00719">
    <property type="entry name" value="LMWPTPASE"/>
</dbReference>
<dbReference type="EMBL" id="JAVREH010000013">
    <property type="protein sequence ID" value="MDT0262088.1"/>
    <property type="molecule type" value="Genomic_DNA"/>
</dbReference>
<dbReference type="Proteomes" id="UP001183176">
    <property type="component" value="Unassembled WGS sequence"/>
</dbReference>
<accession>A0ABU2JCU4</accession>
<evidence type="ECO:0000256" key="1">
    <source>
        <dbReference type="ARBA" id="ARBA00011063"/>
    </source>
</evidence>
<feature type="domain" description="Phosphotyrosine protein phosphatase I" evidence="4">
    <location>
        <begin position="3"/>
        <end position="179"/>
    </location>
</feature>
<dbReference type="PANTHER" id="PTHR11717">
    <property type="entry name" value="LOW MOLECULAR WEIGHT PROTEIN TYROSINE PHOSPHATASE"/>
    <property type="match status" value="1"/>
</dbReference>
<dbReference type="InterPro" id="IPR017867">
    <property type="entry name" value="Tyr_phospatase_low_mol_wt"/>
</dbReference>
<dbReference type="InterPro" id="IPR036196">
    <property type="entry name" value="Ptyr_pPase_sf"/>
</dbReference>
<dbReference type="InterPro" id="IPR050438">
    <property type="entry name" value="LMW_PTPase"/>
</dbReference>
<organism evidence="5 6">
    <name type="scientific">Jatrophihabitans lederbergiae</name>
    <dbReference type="NCBI Taxonomy" id="3075547"/>
    <lineage>
        <taxon>Bacteria</taxon>
        <taxon>Bacillati</taxon>
        <taxon>Actinomycetota</taxon>
        <taxon>Actinomycetes</taxon>
        <taxon>Jatrophihabitantales</taxon>
        <taxon>Jatrophihabitantaceae</taxon>
        <taxon>Jatrophihabitans</taxon>
    </lineage>
</organism>
<dbReference type="SUPFAM" id="SSF52788">
    <property type="entry name" value="Phosphotyrosine protein phosphatases I"/>
    <property type="match status" value="1"/>
</dbReference>
<dbReference type="RefSeq" id="WP_311423239.1">
    <property type="nucleotide sequence ID" value="NZ_JAVREH010000013.1"/>
</dbReference>
<gene>
    <name evidence="5" type="ORF">RM423_11855</name>
</gene>
<dbReference type="Gene3D" id="3.40.50.2300">
    <property type="match status" value="1"/>
</dbReference>
<protein>
    <recommendedName>
        <fullName evidence="4">Phosphotyrosine protein phosphatase I domain-containing protein</fullName>
    </recommendedName>
</protein>
<keyword evidence="2" id="KW-0378">Hydrolase</keyword>
<dbReference type="SMART" id="SM00226">
    <property type="entry name" value="LMWPc"/>
    <property type="match status" value="1"/>
</dbReference>
<name>A0ABU2JCU4_9ACTN</name>
<keyword evidence="6" id="KW-1185">Reference proteome</keyword>
<reference evidence="6" key="1">
    <citation type="submission" date="2023-07" db="EMBL/GenBank/DDBJ databases">
        <title>30 novel species of actinomycetes from the DSMZ collection.</title>
        <authorList>
            <person name="Nouioui I."/>
        </authorList>
    </citation>
    <scope>NUCLEOTIDE SEQUENCE [LARGE SCALE GENOMIC DNA]</scope>
    <source>
        <strain evidence="6">DSM 44399</strain>
    </source>
</reference>
<evidence type="ECO:0000256" key="2">
    <source>
        <dbReference type="ARBA" id="ARBA00022801"/>
    </source>
</evidence>
<evidence type="ECO:0000313" key="5">
    <source>
        <dbReference type="EMBL" id="MDT0262088.1"/>
    </source>
</evidence>
<proteinExistence type="inferred from homology"/>
<sequence>MAFSVLFVCTGNICRSPLAERLLRARVADRAPVVAASAGIRGLPEHPIDGSCALALRELGGDPGGHVSRRLSQQLIAGADLILTAETAHLSEIVQSEPLAFRRVFTMREFGRLGSGLVALPPTPAVLRTRVVEIGARRGSAPPAGSDEDDIADPFGASLRVVRACARQIAEAVDECLLALGLAP</sequence>
<dbReference type="Pfam" id="PF01451">
    <property type="entry name" value="LMWPc"/>
    <property type="match status" value="1"/>
</dbReference>
<comment type="caution">
    <text evidence="5">The sequence shown here is derived from an EMBL/GenBank/DDBJ whole genome shotgun (WGS) entry which is preliminary data.</text>
</comment>
<dbReference type="InterPro" id="IPR023485">
    <property type="entry name" value="Ptyr_pPase"/>
</dbReference>
<dbReference type="PANTHER" id="PTHR11717:SF31">
    <property type="entry name" value="LOW MOLECULAR WEIGHT PROTEIN-TYROSINE-PHOSPHATASE ETP-RELATED"/>
    <property type="match status" value="1"/>
</dbReference>
<evidence type="ECO:0000259" key="4">
    <source>
        <dbReference type="SMART" id="SM00226"/>
    </source>
</evidence>
<evidence type="ECO:0000313" key="6">
    <source>
        <dbReference type="Proteomes" id="UP001183176"/>
    </source>
</evidence>
<comment type="similarity">
    <text evidence="1">Belongs to the low molecular weight phosphotyrosine protein phosphatase family.</text>
</comment>